<evidence type="ECO:0000256" key="2">
    <source>
        <dbReference type="ARBA" id="ARBA00006275"/>
    </source>
</evidence>
<dbReference type="SUPFAM" id="SSF48452">
    <property type="entry name" value="TPR-like"/>
    <property type="match status" value="1"/>
</dbReference>
<keyword evidence="4" id="KW-0472">Membrane</keyword>
<keyword evidence="5" id="KW-0998">Cell outer membrane</keyword>
<proteinExistence type="inferred from homology"/>
<dbReference type="Proteomes" id="UP001176891">
    <property type="component" value="Unassembled WGS sequence"/>
</dbReference>
<accession>A0ABT8X0Q7</accession>
<evidence type="ECO:0000259" key="7">
    <source>
        <dbReference type="Pfam" id="PF14322"/>
    </source>
</evidence>
<comment type="subcellular location">
    <subcellularLocation>
        <location evidence="1">Cell outer membrane</location>
    </subcellularLocation>
</comment>
<feature type="domain" description="RagB/SusD" evidence="6">
    <location>
        <begin position="327"/>
        <end position="470"/>
    </location>
</feature>
<sequence length="470" mass="52973">MRNRFIYCFENITLLFILNITFFGCEDYIEIDPPQTEIVSEIIFSDDISATFAMNGVYVLMRNNDAIFNSGLEIFTGLTSDELNNESSSIIDYIEFNANEIQPDNTSIFNRFWQNAYQIINNANGIIEGVIDNDQLTPEVRDQLLGEALFIRAYTHFYLVNLFDEVPFVETTDLEVNANTSKQSVTNIYNRLIEDLIQAKTLMADGFEFAGGTRVRANKDAATALLARIYLYTENWVLAEQNATQVINTGLFGLETDLNNVFIATSNEAIWQLGSEDDGQTRLGLIFPITIFGAGNFVNLGATSLTDEFLMAFEENDLRFQNWIGANSSNQSYPVKYKNSTSLSIGNTGIPENIILLRLAEQYLIRAEALAQQNDITGAQADINAIRNRAGLSDTTANTQQTILDAIMQERRIELFAEGGHRWLDLIRTEKATEVLSPLKPLWDNTDVFWPIPEIELLNNSNLEPQNPGY</sequence>
<feature type="domain" description="SusD-like N-terminal" evidence="7">
    <location>
        <begin position="87"/>
        <end position="231"/>
    </location>
</feature>
<protein>
    <submittedName>
        <fullName evidence="8">RagB/SusD family nutrient uptake outer membrane protein</fullName>
    </submittedName>
</protein>
<dbReference type="PROSITE" id="PS51257">
    <property type="entry name" value="PROKAR_LIPOPROTEIN"/>
    <property type="match status" value="1"/>
</dbReference>
<dbReference type="InterPro" id="IPR011990">
    <property type="entry name" value="TPR-like_helical_dom_sf"/>
</dbReference>
<dbReference type="EMBL" id="JAUOEM010000003">
    <property type="protein sequence ID" value="MDO5987536.1"/>
    <property type="molecule type" value="Genomic_DNA"/>
</dbReference>
<evidence type="ECO:0000256" key="3">
    <source>
        <dbReference type="ARBA" id="ARBA00022729"/>
    </source>
</evidence>
<comment type="similarity">
    <text evidence="2">Belongs to the SusD family.</text>
</comment>
<evidence type="ECO:0000256" key="1">
    <source>
        <dbReference type="ARBA" id="ARBA00004442"/>
    </source>
</evidence>
<dbReference type="CDD" id="cd08977">
    <property type="entry name" value="SusD"/>
    <property type="match status" value="1"/>
</dbReference>
<name>A0ABT8X0Q7_9FLAO</name>
<dbReference type="InterPro" id="IPR012944">
    <property type="entry name" value="SusD_RagB_dom"/>
</dbReference>
<dbReference type="RefSeq" id="WP_303282098.1">
    <property type="nucleotide sequence ID" value="NZ_BAABCZ010000010.1"/>
</dbReference>
<dbReference type="Pfam" id="PF07980">
    <property type="entry name" value="SusD_RagB"/>
    <property type="match status" value="1"/>
</dbReference>
<keyword evidence="3" id="KW-0732">Signal</keyword>
<reference evidence="8" key="1">
    <citation type="submission" date="2023-07" db="EMBL/GenBank/DDBJ databases">
        <title>Two novel species in the genus Flavivirga.</title>
        <authorList>
            <person name="Kwon K."/>
        </authorList>
    </citation>
    <scope>NUCLEOTIDE SEQUENCE</scope>
    <source>
        <strain evidence="8">KACC 14157</strain>
    </source>
</reference>
<evidence type="ECO:0000313" key="9">
    <source>
        <dbReference type="Proteomes" id="UP001176891"/>
    </source>
</evidence>
<dbReference type="InterPro" id="IPR033985">
    <property type="entry name" value="SusD-like_N"/>
</dbReference>
<evidence type="ECO:0000313" key="8">
    <source>
        <dbReference type="EMBL" id="MDO5987536.1"/>
    </source>
</evidence>
<evidence type="ECO:0000256" key="5">
    <source>
        <dbReference type="ARBA" id="ARBA00023237"/>
    </source>
</evidence>
<comment type="caution">
    <text evidence="8">The sequence shown here is derived from an EMBL/GenBank/DDBJ whole genome shotgun (WGS) entry which is preliminary data.</text>
</comment>
<organism evidence="8 9">
    <name type="scientific">Flavivirga amylovorans</name>
    <dbReference type="NCBI Taxonomy" id="870486"/>
    <lineage>
        <taxon>Bacteria</taxon>
        <taxon>Pseudomonadati</taxon>
        <taxon>Bacteroidota</taxon>
        <taxon>Flavobacteriia</taxon>
        <taxon>Flavobacteriales</taxon>
        <taxon>Flavobacteriaceae</taxon>
        <taxon>Flavivirga</taxon>
    </lineage>
</organism>
<evidence type="ECO:0000256" key="4">
    <source>
        <dbReference type="ARBA" id="ARBA00023136"/>
    </source>
</evidence>
<dbReference type="Gene3D" id="1.25.40.390">
    <property type="match status" value="1"/>
</dbReference>
<gene>
    <name evidence="8" type="ORF">Q4Q39_09020</name>
</gene>
<dbReference type="Pfam" id="PF14322">
    <property type="entry name" value="SusD-like_3"/>
    <property type="match status" value="1"/>
</dbReference>
<evidence type="ECO:0000259" key="6">
    <source>
        <dbReference type="Pfam" id="PF07980"/>
    </source>
</evidence>
<keyword evidence="9" id="KW-1185">Reference proteome</keyword>